<dbReference type="RefSeq" id="WP_148690074.1">
    <property type="nucleotide sequence ID" value="NZ_LT671858.1"/>
</dbReference>
<evidence type="ECO:0000313" key="1">
    <source>
        <dbReference type="EMBL" id="SIM80134.1"/>
    </source>
</evidence>
<gene>
    <name evidence="1" type="ORF">CSP5_1658</name>
</gene>
<reference evidence="1 2" key="1">
    <citation type="submission" date="2016-04" db="EMBL/GenBank/DDBJ databases">
        <authorList>
            <person name="Evans L.H."/>
            <person name="Alamgir A."/>
            <person name="Owens N."/>
            <person name="Weber N.D."/>
            <person name="Virtaneva K."/>
            <person name="Barbian K."/>
            <person name="Babar A."/>
            <person name="Rosenke K."/>
        </authorList>
    </citation>
    <scope>NUCLEOTIDE SEQUENCE [LARGE SCALE GENOMIC DNA]</scope>
    <source>
        <strain evidence="2">S5(T) (JCM 30642 \VKM B-2941)</strain>
    </source>
</reference>
<accession>A0A1N5W4H7</accession>
<sequence length="93" mass="10932">MDSNEKRIVKVISIQPFPRSDTGENQFQITFGRFAPVPTENIEYFKSDNAVPPKTFPIVEFVLFMEKEEIPYRVGENWELTIEEKGSFRLKKM</sequence>
<dbReference type="Proteomes" id="UP000195607">
    <property type="component" value="Chromosome I"/>
</dbReference>
<dbReference type="AlphaFoldDB" id="A0A1N5W4H7"/>
<protein>
    <submittedName>
        <fullName evidence="1">Uncharacterized protein</fullName>
    </submittedName>
</protein>
<evidence type="ECO:0000313" key="2">
    <source>
        <dbReference type="Proteomes" id="UP000195607"/>
    </source>
</evidence>
<organism evidence="1 2">
    <name type="scientific">Cuniculiplasma divulgatum</name>
    <dbReference type="NCBI Taxonomy" id="1673428"/>
    <lineage>
        <taxon>Archaea</taxon>
        <taxon>Methanobacteriati</taxon>
        <taxon>Thermoplasmatota</taxon>
        <taxon>Thermoplasmata</taxon>
        <taxon>Thermoplasmatales</taxon>
        <taxon>Cuniculiplasmataceae</taxon>
        <taxon>Cuniculiplasma</taxon>
    </lineage>
</organism>
<dbReference type="EMBL" id="LT671858">
    <property type="protein sequence ID" value="SIM80134.1"/>
    <property type="molecule type" value="Genomic_DNA"/>
</dbReference>
<name>A0A1N5W4H7_9ARCH</name>
<dbReference type="GeneID" id="41588900"/>
<proteinExistence type="predicted"/>